<accession>A0AA40CYL5</accession>
<dbReference type="AlphaFoldDB" id="A0AA40CYL5"/>
<keyword evidence="2" id="KW-1185">Reference proteome</keyword>
<evidence type="ECO:0000313" key="2">
    <source>
        <dbReference type="Proteomes" id="UP001174936"/>
    </source>
</evidence>
<reference evidence="1" key="1">
    <citation type="submission" date="2023-06" db="EMBL/GenBank/DDBJ databases">
        <title>Genome-scale phylogeny and comparative genomics of the fungal order Sordariales.</title>
        <authorList>
            <consortium name="Lawrence Berkeley National Laboratory"/>
            <person name="Hensen N."/>
            <person name="Bonometti L."/>
            <person name="Westerberg I."/>
            <person name="Brannstrom I.O."/>
            <person name="Guillou S."/>
            <person name="Cros-Aarteil S."/>
            <person name="Calhoun S."/>
            <person name="Haridas S."/>
            <person name="Kuo A."/>
            <person name="Mondo S."/>
            <person name="Pangilinan J."/>
            <person name="Riley R."/>
            <person name="Labutti K."/>
            <person name="Andreopoulos B."/>
            <person name="Lipzen A."/>
            <person name="Chen C."/>
            <person name="Yanf M."/>
            <person name="Daum C."/>
            <person name="Ng V."/>
            <person name="Clum A."/>
            <person name="Steindorff A."/>
            <person name="Ohm R."/>
            <person name="Martin F."/>
            <person name="Silar P."/>
            <person name="Natvig D."/>
            <person name="Lalanne C."/>
            <person name="Gautier V."/>
            <person name="Ament-Velasquez S.L."/>
            <person name="Kruys A."/>
            <person name="Hutchinson M.I."/>
            <person name="Powell A.J."/>
            <person name="Barry K."/>
            <person name="Miller A.N."/>
            <person name="Grigoriev I.V."/>
            <person name="Debuchy R."/>
            <person name="Gladieux P."/>
            <person name="Thoren M.H."/>
            <person name="Johannesson H."/>
        </authorList>
    </citation>
    <scope>NUCLEOTIDE SEQUENCE</scope>
    <source>
        <strain evidence="1">SMH2532-1</strain>
    </source>
</reference>
<proteinExistence type="predicted"/>
<comment type="caution">
    <text evidence="1">The sequence shown here is derived from an EMBL/GenBank/DDBJ whole genome shotgun (WGS) entry which is preliminary data.</text>
</comment>
<dbReference type="Proteomes" id="UP001174936">
    <property type="component" value="Unassembled WGS sequence"/>
</dbReference>
<evidence type="ECO:0000313" key="1">
    <source>
        <dbReference type="EMBL" id="KAK0656405.1"/>
    </source>
</evidence>
<protein>
    <submittedName>
        <fullName evidence="1">Uncharacterized protein</fullName>
    </submittedName>
</protein>
<sequence>MLSISEYLLHSVLIYISTYNTRPYTQVTTEGKKHLDDNGDQAFPEKQLDAAPAATQSFFEFLAQYLKPSTVQHASPKSVSAITEFRACLSGSASAASNAIVISKHGVPAALHPPFTLPDIRSQFRPSIMDTVPNPYLRLDTVAKILQDIEILTGHLSVLIYIYLLTKPDPEVDRLATETKKHRLLNPQHTSGNHPEYLL</sequence>
<organism evidence="1 2">
    <name type="scientific">Cercophora newfieldiana</name>
    <dbReference type="NCBI Taxonomy" id="92897"/>
    <lineage>
        <taxon>Eukaryota</taxon>
        <taxon>Fungi</taxon>
        <taxon>Dikarya</taxon>
        <taxon>Ascomycota</taxon>
        <taxon>Pezizomycotina</taxon>
        <taxon>Sordariomycetes</taxon>
        <taxon>Sordariomycetidae</taxon>
        <taxon>Sordariales</taxon>
        <taxon>Lasiosphaeriaceae</taxon>
        <taxon>Cercophora</taxon>
    </lineage>
</organism>
<name>A0AA40CYL5_9PEZI</name>
<gene>
    <name evidence="1" type="ORF">B0T16DRAFT_36189</name>
</gene>
<dbReference type="EMBL" id="JAULSV010000001">
    <property type="protein sequence ID" value="KAK0656405.1"/>
    <property type="molecule type" value="Genomic_DNA"/>
</dbReference>